<accession>A0A8D8ZRF0</accession>
<evidence type="ECO:0000256" key="1">
    <source>
        <dbReference type="SAM" id="Phobius"/>
    </source>
</evidence>
<keyword evidence="1" id="KW-1133">Transmembrane helix</keyword>
<organism evidence="2">
    <name type="scientific">Cacopsylla melanoneura</name>
    <dbReference type="NCBI Taxonomy" id="428564"/>
    <lineage>
        <taxon>Eukaryota</taxon>
        <taxon>Metazoa</taxon>
        <taxon>Ecdysozoa</taxon>
        <taxon>Arthropoda</taxon>
        <taxon>Hexapoda</taxon>
        <taxon>Insecta</taxon>
        <taxon>Pterygota</taxon>
        <taxon>Neoptera</taxon>
        <taxon>Paraneoptera</taxon>
        <taxon>Hemiptera</taxon>
        <taxon>Sternorrhyncha</taxon>
        <taxon>Psylloidea</taxon>
        <taxon>Psyllidae</taxon>
        <taxon>Psyllinae</taxon>
        <taxon>Cacopsylla</taxon>
    </lineage>
</organism>
<proteinExistence type="predicted"/>
<keyword evidence="1" id="KW-0812">Transmembrane</keyword>
<reference evidence="2" key="1">
    <citation type="submission" date="2021-05" db="EMBL/GenBank/DDBJ databases">
        <authorList>
            <person name="Alioto T."/>
            <person name="Alioto T."/>
            <person name="Gomez Garrido J."/>
        </authorList>
    </citation>
    <scope>NUCLEOTIDE SEQUENCE</scope>
</reference>
<dbReference type="AlphaFoldDB" id="A0A8D8ZRF0"/>
<evidence type="ECO:0000313" key="2">
    <source>
        <dbReference type="EMBL" id="CAG6752554.1"/>
    </source>
</evidence>
<dbReference type="EMBL" id="HBUF01533674">
    <property type="protein sequence ID" value="CAG6752554.1"/>
    <property type="molecule type" value="Transcribed_RNA"/>
</dbReference>
<feature type="transmembrane region" description="Helical" evidence="1">
    <location>
        <begin position="21"/>
        <end position="42"/>
    </location>
</feature>
<keyword evidence="1" id="KW-0472">Membrane</keyword>
<sequence>MSIHLRKIAMKKPRSKYLFGISLVFGTLLYFHLFQPHLLYGYADMTEVKGWEMNRSRNSSLYVRPLVQTTIMSGLMFRIKKINSNEKSPPQYTTCNSSLICTFSNKIK</sequence>
<name>A0A8D8ZRF0_9HEMI</name>
<protein>
    <submittedName>
        <fullName evidence="2">Uncharacterized protein</fullName>
    </submittedName>
</protein>